<comment type="caution">
    <text evidence="1">The sequence shown here is derived from an EMBL/GenBank/DDBJ whole genome shotgun (WGS) entry which is preliminary data.</text>
</comment>
<protein>
    <submittedName>
        <fullName evidence="1">Uncharacterized protein</fullName>
    </submittedName>
</protein>
<keyword evidence="2" id="KW-1185">Reference proteome</keyword>
<evidence type="ECO:0000313" key="1">
    <source>
        <dbReference type="EMBL" id="SEQ01790.1"/>
    </source>
</evidence>
<sequence>MSCITWRGFVIHAFIYFDTQNIASLLASVSLQPMPWVTWREFVLRDFTYCDTKNIASLHASVDLHPMPCITWRGFVRDVFTYFDTQNIASLLASVDMQPMPWVTWSGFAVVDTSLPIIPICSLVDRLVIGLFIALFSRAHAHHMPTTSRPPPKKH</sequence>
<name>A0AAJ4W1B7_MYRPR</name>
<proteinExistence type="predicted"/>
<evidence type="ECO:0000313" key="2">
    <source>
        <dbReference type="Proteomes" id="UP000183496"/>
    </source>
</evidence>
<dbReference type="Proteomes" id="UP000183496">
    <property type="component" value="Unassembled WGS sequence"/>
</dbReference>
<organism evidence="1 2">
    <name type="scientific">Myroides profundi</name>
    <dbReference type="NCBI Taxonomy" id="480520"/>
    <lineage>
        <taxon>Bacteria</taxon>
        <taxon>Pseudomonadati</taxon>
        <taxon>Bacteroidota</taxon>
        <taxon>Flavobacteriia</taxon>
        <taxon>Flavobacteriales</taxon>
        <taxon>Flavobacteriaceae</taxon>
        <taxon>Myroides</taxon>
    </lineage>
</organism>
<reference evidence="1 2" key="1">
    <citation type="submission" date="2016-10" db="EMBL/GenBank/DDBJ databases">
        <authorList>
            <person name="Varghese N."/>
            <person name="Submissions S."/>
        </authorList>
    </citation>
    <scope>NUCLEOTIDE SEQUENCE [LARGE SCALE GENOMIC DNA]</scope>
    <source>
        <strain evidence="2">DSM 19823 / KCTC 23066 / CCTCC M 208030 / D25</strain>
    </source>
</reference>
<gene>
    <name evidence="1" type="ORF">SAMN04488089_101328</name>
</gene>
<dbReference type="EMBL" id="FOFY01000001">
    <property type="protein sequence ID" value="SEQ01790.1"/>
    <property type="molecule type" value="Genomic_DNA"/>
</dbReference>
<dbReference type="AlphaFoldDB" id="A0AAJ4W1B7"/>
<accession>A0AAJ4W1B7</accession>